<dbReference type="PANTHER" id="PTHR43739:SF5">
    <property type="entry name" value="EXO-ALPHA-SIALIDASE"/>
    <property type="match status" value="1"/>
</dbReference>
<dbReference type="SUPFAM" id="SSF110296">
    <property type="entry name" value="Oligoxyloglucan reducing end-specific cellobiohydrolase"/>
    <property type="match status" value="1"/>
</dbReference>
<gene>
    <name evidence="1" type="ORF">AVDCRST_MAG34-549</name>
</gene>
<dbReference type="PANTHER" id="PTHR43739">
    <property type="entry name" value="XYLOGLUCANASE (EUROFUNG)"/>
    <property type="match status" value="1"/>
</dbReference>
<organism evidence="1">
    <name type="scientific">uncultured Nocardioidaceae bacterium</name>
    <dbReference type="NCBI Taxonomy" id="253824"/>
    <lineage>
        <taxon>Bacteria</taxon>
        <taxon>Bacillati</taxon>
        <taxon>Actinomycetota</taxon>
        <taxon>Actinomycetes</taxon>
        <taxon>Propionibacteriales</taxon>
        <taxon>Nocardioidaceae</taxon>
        <taxon>environmental samples</taxon>
    </lineage>
</organism>
<dbReference type="InterPro" id="IPR015943">
    <property type="entry name" value="WD40/YVTN_repeat-like_dom_sf"/>
</dbReference>
<reference evidence="1" key="1">
    <citation type="submission" date="2020-02" db="EMBL/GenBank/DDBJ databases">
        <authorList>
            <person name="Meier V. D."/>
        </authorList>
    </citation>
    <scope>NUCLEOTIDE SEQUENCE</scope>
    <source>
        <strain evidence="1">AVDCRST_MAG34</strain>
    </source>
</reference>
<dbReference type="CDD" id="cd15482">
    <property type="entry name" value="Sialidase_non-viral"/>
    <property type="match status" value="2"/>
</dbReference>
<accession>A0A6J4LHP5</accession>
<sequence>MTETLLMIGTRKGLWLARSEDRRSWELSGPDDVMGEVHSVAVDKRSATPRLLMGSRHWHIGPQVMFSDDLGESWQASPTGGVAFPADAGATVEAVWSLAPSAAEPDVVYAGTEPSALWRSTDRGESFELVRGLWDHPHRPQWAPGGGGQAIHTLLPHPQRPERVTVAMSTGGVYRTDDGGATWRPTNRGIKAEFMPEEINYPEFGQCVHKVARSAHRTEVLYAQNHGGVYRSDDEGESWVSIADGLPAEFGFPVVTHPRVDGTVWVFPLESSYRRFPPTRACRVWRSQDCGTTWEEQGEGLPDAGFFAGVMRDAMCVDDGDPAGVYIGSRDGSVYASADEGATWVPVAEHLPDVLCVRAATI</sequence>
<dbReference type="Gene3D" id="2.130.10.10">
    <property type="entry name" value="YVTN repeat-like/Quinoprotein amine dehydrogenase"/>
    <property type="match status" value="1"/>
</dbReference>
<proteinExistence type="predicted"/>
<dbReference type="EMBL" id="CADCUI010000008">
    <property type="protein sequence ID" value="CAA9332485.1"/>
    <property type="molecule type" value="Genomic_DNA"/>
</dbReference>
<name>A0A6J4LHP5_9ACTN</name>
<evidence type="ECO:0000313" key="1">
    <source>
        <dbReference type="EMBL" id="CAA9332485.1"/>
    </source>
</evidence>
<protein>
    <submittedName>
        <fullName evidence="1">GH74</fullName>
    </submittedName>
</protein>
<dbReference type="InterPro" id="IPR052025">
    <property type="entry name" value="Xyloglucanase_GH74"/>
</dbReference>
<dbReference type="GO" id="GO:0010411">
    <property type="term" value="P:xyloglucan metabolic process"/>
    <property type="evidence" value="ECO:0007669"/>
    <property type="project" value="TreeGrafter"/>
</dbReference>
<dbReference type="AlphaFoldDB" id="A0A6J4LHP5"/>